<dbReference type="InterPro" id="IPR029491">
    <property type="entry name" value="Helicase_HTH"/>
</dbReference>
<dbReference type="Pfam" id="PF14493">
    <property type="entry name" value="HTH_40"/>
    <property type="match status" value="1"/>
</dbReference>
<evidence type="ECO:0000313" key="3">
    <source>
        <dbReference type="Proteomes" id="UP000051568"/>
    </source>
</evidence>
<proteinExistence type="predicted"/>
<dbReference type="STRING" id="319652.IV80_GL000135"/>
<evidence type="ECO:0000259" key="1">
    <source>
        <dbReference type="Pfam" id="PF14493"/>
    </source>
</evidence>
<protein>
    <recommendedName>
        <fullName evidence="1">Helicase Helix-turn-helix domain-containing protein</fullName>
    </recommendedName>
</protein>
<organism evidence="2 3">
    <name type="scientific">Pediococcus cellicola</name>
    <dbReference type="NCBI Taxonomy" id="319652"/>
    <lineage>
        <taxon>Bacteria</taxon>
        <taxon>Bacillati</taxon>
        <taxon>Bacillota</taxon>
        <taxon>Bacilli</taxon>
        <taxon>Lactobacillales</taxon>
        <taxon>Lactobacillaceae</taxon>
        <taxon>Pediococcus</taxon>
    </lineage>
</organism>
<dbReference type="PATRIC" id="fig|319652.3.peg.137"/>
<feature type="domain" description="Helicase Helix-turn-helix" evidence="1">
    <location>
        <begin position="256"/>
        <end position="342"/>
    </location>
</feature>
<dbReference type="Proteomes" id="UP000051568">
    <property type="component" value="Unassembled WGS sequence"/>
</dbReference>
<dbReference type="EMBL" id="JQBR01000001">
    <property type="protein sequence ID" value="KRN67592.1"/>
    <property type="molecule type" value="Genomic_DNA"/>
</dbReference>
<gene>
    <name evidence="2" type="ORF">IV80_GL000135</name>
</gene>
<dbReference type="OrthoDB" id="2146354at2"/>
<comment type="caution">
    <text evidence="2">The sequence shown here is derived from an EMBL/GenBank/DDBJ whole genome shotgun (WGS) entry which is preliminary data.</text>
</comment>
<name>A0A0R2IR49_9LACO</name>
<keyword evidence="3" id="KW-1185">Reference proteome</keyword>
<reference evidence="2 3" key="1">
    <citation type="journal article" date="2015" name="Genome Announc.">
        <title>Expanding the biotechnology potential of lactobacilli through comparative genomics of 213 strains and associated genera.</title>
        <authorList>
            <person name="Sun Z."/>
            <person name="Harris H.M."/>
            <person name="McCann A."/>
            <person name="Guo C."/>
            <person name="Argimon S."/>
            <person name="Zhang W."/>
            <person name="Yang X."/>
            <person name="Jeffery I.B."/>
            <person name="Cooney J.C."/>
            <person name="Kagawa T.F."/>
            <person name="Liu W."/>
            <person name="Song Y."/>
            <person name="Salvetti E."/>
            <person name="Wrobel A."/>
            <person name="Rasinkangas P."/>
            <person name="Parkhill J."/>
            <person name="Rea M.C."/>
            <person name="O'Sullivan O."/>
            <person name="Ritari J."/>
            <person name="Douillard F.P."/>
            <person name="Paul Ross R."/>
            <person name="Yang R."/>
            <person name="Briner A.E."/>
            <person name="Felis G.E."/>
            <person name="de Vos W.M."/>
            <person name="Barrangou R."/>
            <person name="Klaenhammer T.R."/>
            <person name="Caufield P.W."/>
            <person name="Cui Y."/>
            <person name="Zhang H."/>
            <person name="O'Toole P.W."/>
        </authorList>
    </citation>
    <scope>NUCLEOTIDE SEQUENCE [LARGE SCALE GENOMIC DNA]</scope>
    <source>
        <strain evidence="2 3">DSM 17757</strain>
    </source>
</reference>
<dbReference type="RefSeq" id="WP_057748031.1">
    <property type="nucleotide sequence ID" value="NZ_BJVH01000001.1"/>
</dbReference>
<dbReference type="AlphaFoldDB" id="A0A0R2IR49"/>
<evidence type="ECO:0000313" key="2">
    <source>
        <dbReference type="EMBL" id="KRN67592.1"/>
    </source>
</evidence>
<accession>A0A0R2IR49</accession>
<sequence>MMTKLEFSDFLLQFMSESDWRRSKVFFNNLIGRRTVSNLFWGAQYGLLPFFNLFKHLSATDFQKSLHALSQQGLILYQDNKVRLTKQGVKQKQIFTPIIALFKFKGIGLYTNIETVQSCIQLAVQITSEFAFQNNRYYPIQASGQIMNFCKKWFSQNKSRTLPQQLEKELSIFLAKLSDDDANAFANRFIGHENYGLTDQQIASALEISNFDWELKKLDLMTQFISWTQSDSDQAPLCAQLVAPWLKQTPVSMSSDLSYQLFLKYTNLDRVAQLRQVKLNTIKEHLLEAAILLPDFPFTQLLPASFPDKVLSYLNATPPQQWQFATVVQLDSKISFFEFRLLQIQRGPISYVD</sequence>